<proteinExistence type="predicted"/>
<keyword evidence="3" id="KW-1185">Reference proteome</keyword>
<evidence type="ECO:0000313" key="3">
    <source>
        <dbReference type="Proteomes" id="UP000533476"/>
    </source>
</evidence>
<dbReference type="Proteomes" id="UP000533476">
    <property type="component" value="Unassembled WGS sequence"/>
</dbReference>
<evidence type="ECO:0000256" key="1">
    <source>
        <dbReference type="SAM" id="Phobius"/>
    </source>
</evidence>
<dbReference type="RefSeq" id="WP_169095658.1">
    <property type="nucleotide sequence ID" value="NZ_JABBVZ010000002.1"/>
</dbReference>
<name>A0A7Y0L2V7_9FIRM</name>
<accession>A0A7Y0L2V7</accession>
<feature type="transmembrane region" description="Helical" evidence="1">
    <location>
        <begin position="30"/>
        <end position="51"/>
    </location>
</feature>
<comment type="caution">
    <text evidence="2">The sequence shown here is derived from an EMBL/GenBank/DDBJ whole genome shotgun (WGS) entry which is preliminary data.</text>
</comment>
<keyword evidence="1" id="KW-0812">Transmembrane</keyword>
<gene>
    <name evidence="2" type="ORF">HIJ39_00680</name>
</gene>
<dbReference type="AlphaFoldDB" id="A0A7Y0L2V7"/>
<sequence length="61" mass="6877">MIKTISTLVSVAALVLVASALMDVGYWVFFTVPLALMAIVPVLYIFSLRRLRRHQQEGKRS</sequence>
<organism evidence="2 3">
    <name type="scientific">Sulfobacillus harzensis</name>
    <dbReference type="NCBI Taxonomy" id="2729629"/>
    <lineage>
        <taxon>Bacteria</taxon>
        <taxon>Bacillati</taxon>
        <taxon>Bacillota</taxon>
        <taxon>Clostridia</taxon>
        <taxon>Eubacteriales</taxon>
        <taxon>Clostridiales Family XVII. Incertae Sedis</taxon>
        <taxon>Sulfobacillus</taxon>
    </lineage>
</organism>
<keyword evidence="1" id="KW-1133">Transmembrane helix</keyword>
<protein>
    <submittedName>
        <fullName evidence="2">Uncharacterized protein</fullName>
    </submittedName>
</protein>
<dbReference type="EMBL" id="JABBVZ010000002">
    <property type="protein sequence ID" value="NMP20874.1"/>
    <property type="molecule type" value="Genomic_DNA"/>
</dbReference>
<reference evidence="2 3" key="1">
    <citation type="submission" date="2020-04" db="EMBL/GenBank/DDBJ databases">
        <authorList>
            <person name="Zhang R."/>
            <person name="Schippers A."/>
        </authorList>
    </citation>
    <scope>NUCLEOTIDE SEQUENCE [LARGE SCALE GENOMIC DNA]</scope>
    <source>
        <strain evidence="2 3">DSM 109850</strain>
    </source>
</reference>
<keyword evidence="1" id="KW-0472">Membrane</keyword>
<evidence type="ECO:0000313" key="2">
    <source>
        <dbReference type="EMBL" id="NMP20874.1"/>
    </source>
</evidence>